<dbReference type="Proteomes" id="UP001472677">
    <property type="component" value="Unassembled WGS sequence"/>
</dbReference>
<evidence type="ECO:0000313" key="1">
    <source>
        <dbReference type="EMBL" id="KAK8504001.1"/>
    </source>
</evidence>
<reference evidence="1 2" key="1">
    <citation type="journal article" date="2024" name="G3 (Bethesda)">
        <title>Genome assembly of Hibiscus sabdariffa L. provides insights into metabolisms of medicinal natural products.</title>
        <authorList>
            <person name="Kim T."/>
        </authorList>
    </citation>
    <scope>NUCLEOTIDE SEQUENCE [LARGE SCALE GENOMIC DNA]</scope>
    <source>
        <strain evidence="1">TK-2024</strain>
        <tissue evidence="1">Old leaves</tissue>
    </source>
</reference>
<keyword evidence="2" id="KW-1185">Reference proteome</keyword>
<organism evidence="1 2">
    <name type="scientific">Hibiscus sabdariffa</name>
    <name type="common">roselle</name>
    <dbReference type="NCBI Taxonomy" id="183260"/>
    <lineage>
        <taxon>Eukaryota</taxon>
        <taxon>Viridiplantae</taxon>
        <taxon>Streptophyta</taxon>
        <taxon>Embryophyta</taxon>
        <taxon>Tracheophyta</taxon>
        <taxon>Spermatophyta</taxon>
        <taxon>Magnoliopsida</taxon>
        <taxon>eudicotyledons</taxon>
        <taxon>Gunneridae</taxon>
        <taxon>Pentapetalae</taxon>
        <taxon>rosids</taxon>
        <taxon>malvids</taxon>
        <taxon>Malvales</taxon>
        <taxon>Malvaceae</taxon>
        <taxon>Malvoideae</taxon>
        <taxon>Hibiscus</taxon>
    </lineage>
</organism>
<comment type="caution">
    <text evidence="1">The sequence shown here is derived from an EMBL/GenBank/DDBJ whole genome shotgun (WGS) entry which is preliminary data.</text>
</comment>
<dbReference type="EMBL" id="JBBPBM010000146">
    <property type="protein sequence ID" value="KAK8504001.1"/>
    <property type="molecule type" value="Genomic_DNA"/>
</dbReference>
<sequence>MWEKLLPTCLSGGFFTQPFDDWLQQNLGSSLLIHEWNVPMLSELSNNLDAILSRSITWAKYYSKGRFPNCVVTLNLARQHQWHCPESGWACLNVDGSVSPNSGVASVGGLIRDHLSNWISGFTKSIGISNVLQSEL</sequence>
<gene>
    <name evidence="1" type="ORF">V6N12_033218</name>
</gene>
<dbReference type="PANTHER" id="PTHR47723">
    <property type="entry name" value="OS05G0353850 PROTEIN"/>
    <property type="match status" value="1"/>
</dbReference>
<dbReference type="CDD" id="cd06222">
    <property type="entry name" value="RNase_H_like"/>
    <property type="match status" value="1"/>
</dbReference>
<accession>A0ABR2BA83</accession>
<dbReference type="PANTHER" id="PTHR47723:SF19">
    <property type="entry name" value="POLYNUCLEOTIDYL TRANSFERASE, RIBONUCLEASE H-LIKE SUPERFAMILY PROTEIN"/>
    <property type="match status" value="1"/>
</dbReference>
<protein>
    <recommendedName>
        <fullName evidence="3">RNase H type-1 domain-containing protein</fullName>
    </recommendedName>
</protein>
<evidence type="ECO:0008006" key="3">
    <source>
        <dbReference type="Google" id="ProtNLM"/>
    </source>
</evidence>
<proteinExistence type="predicted"/>
<dbReference type="InterPro" id="IPR044730">
    <property type="entry name" value="RNase_H-like_dom_plant"/>
</dbReference>
<dbReference type="InterPro" id="IPR053151">
    <property type="entry name" value="RNase_H-like"/>
</dbReference>
<name>A0ABR2BA83_9ROSI</name>
<evidence type="ECO:0000313" key="2">
    <source>
        <dbReference type="Proteomes" id="UP001472677"/>
    </source>
</evidence>